<dbReference type="AlphaFoldDB" id="A0AAV9CIM7"/>
<feature type="transmembrane region" description="Helical" evidence="1">
    <location>
        <begin position="15"/>
        <end position="35"/>
    </location>
</feature>
<reference evidence="2" key="1">
    <citation type="journal article" date="2023" name="Nat. Commun.">
        <title>Diploid and tetraploid genomes of Acorus and the evolution of monocots.</title>
        <authorList>
            <person name="Ma L."/>
            <person name="Liu K.W."/>
            <person name="Li Z."/>
            <person name="Hsiao Y.Y."/>
            <person name="Qi Y."/>
            <person name="Fu T."/>
            <person name="Tang G.D."/>
            <person name="Zhang D."/>
            <person name="Sun W.H."/>
            <person name="Liu D.K."/>
            <person name="Li Y."/>
            <person name="Chen G.Z."/>
            <person name="Liu X.D."/>
            <person name="Liao X.Y."/>
            <person name="Jiang Y.T."/>
            <person name="Yu X."/>
            <person name="Hao Y."/>
            <person name="Huang J."/>
            <person name="Zhao X.W."/>
            <person name="Ke S."/>
            <person name="Chen Y.Y."/>
            <person name="Wu W.L."/>
            <person name="Hsu J.L."/>
            <person name="Lin Y.F."/>
            <person name="Huang M.D."/>
            <person name="Li C.Y."/>
            <person name="Huang L."/>
            <person name="Wang Z.W."/>
            <person name="Zhao X."/>
            <person name="Zhong W.Y."/>
            <person name="Peng D.H."/>
            <person name="Ahmad S."/>
            <person name="Lan S."/>
            <person name="Zhang J.S."/>
            <person name="Tsai W.C."/>
            <person name="Van de Peer Y."/>
            <person name="Liu Z.J."/>
        </authorList>
    </citation>
    <scope>NUCLEOTIDE SEQUENCE</scope>
    <source>
        <strain evidence="2">CP</strain>
    </source>
</reference>
<protein>
    <submittedName>
        <fullName evidence="2">Uncharacterized protein</fullName>
    </submittedName>
</protein>
<comment type="caution">
    <text evidence="2">The sequence shown here is derived from an EMBL/GenBank/DDBJ whole genome shotgun (WGS) entry which is preliminary data.</text>
</comment>
<dbReference type="Proteomes" id="UP001180020">
    <property type="component" value="Unassembled WGS sequence"/>
</dbReference>
<accession>A0AAV9CIM7</accession>
<keyword evidence="3" id="KW-1185">Reference proteome</keyword>
<dbReference type="EMBL" id="JAUJYO010000019">
    <property type="protein sequence ID" value="KAK1288361.1"/>
    <property type="molecule type" value="Genomic_DNA"/>
</dbReference>
<evidence type="ECO:0000313" key="3">
    <source>
        <dbReference type="Proteomes" id="UP001180020"/>
    </source>
</evidence>
<evidence type="ECO:0000256" key="1">
    <source>
        <dbReference type="SAM" id="Phobius"/>
    </source>
</evidence>
<organism evidence="2 3">
    <name type="scientific">Acorus calamus</name>
    <name type="common">Sweet flag</name>
    <dbReference type="NCBI Taxonomy" id="4465"/>
    <lineage>
        <taxon>Eukaryota</taxon>
        <taxon>Viridiplantae</taxon>
        <taxon>Streptophyta</taxon>
        <taxon>Embryophyta</taxon>
        <taxon>Tracheophyta</taxon>
        <taxon>Spermatophyta</taxon>
        <taxon>Magnoliopsida</taxon>
        <taxon>Liliopsida</taxon>
        <taxon>Acoraceae</taxon>
        <taxon>Acorus</taxon>
    </lineage>
</organism>
<dbReference type="PROSITE" id="PS51257">
    <property type="entry name" value="PROKAR_LIPOPROTEIN"/>
    <property type="match status" value="1"/>
</dbReference>
<sequence length="99" mass="10850">MMTTKMEGVVEGSSLASWLGALLIGAGCFALGYLFSVRHRFSLLFFSKPKPTTPTTNPAKNKKPPLEIEALAQIHHDFKMSCNSGFVQKALQQSTEGFE</sequence>
<name>A0AAV9CIM7_ACOCL</name>
<keyword evidence="1" id="KW-0472">Membrane</keyword>
<reference evidence="2" key="2">
    <citation type="submission" date="2023-06" db="EMBL/GenBank/DDBJ databases">
        <authorList>
            <person name="Ma L."/>
            <person name="Liu K.-W."/>
            <person name="Li Z."/>
            <person name="Hsiao Y.-Y."/>
            <person name="Qi Y."/>
            <person name="Fu T."/>
            <person name="Tang G."/>
            <person name="Zhang D."/>
            <person name="Sun W.-H."/>
            <person name="Liu D.-K."/>
            <person name="Li Y."/>
            <person name="Chen G.-Z."/>
            <person name="Liu X.-D."/>
            <person name="Liao X.-Y."/>
            <person name="Jiang Y.-T."/>
            <person name="Yu X."/>
            <person name="Hao Y."/>
            <person name="Huang J."/>
            <person name="Zhao X.-W."/>
            <person name="Ke S."/>
            <person name="Chen Y.-Y."/>
            <person name="Wu W.-L."/>
            <person name="Hsu J.-L."/>
            <person name="Lin Y.-F."/>
            <person name="Huang M.-D."/>
            <person name="Li C.-Y."/>
            <person name="Huang L."/>
            <person name="Wang Z.-W."/>
            <person name="Zhao X."/>
            <person name="Zhong W.-Y."/>
            <person name="Peng D.-H."/>
            <person name="Ahmad S."/>
            <person name="Lan S."/>
            <person name="Zhang J.-S."/>
            <person name="Tsai W.-C."/>
            <person name="Van De Peer Y."/>
            <person name="Liu Z.-J."/>
        </authorList>
    </citation>
    <scope>NUCLEOTIDE SEQUENCE</scope>
    <source>
        <strain evidence="2">CP</strain>
        <tissue evidence="2">Leaves</tissue>
    </source>
</reference>
<keyword evidence="1" id="KW-0812">Transmembrane</keyword>
<proteinExistence type="predicted"/>
<evidence type="ECO:0000313" key="2">
    <source>
        <dbReference type="EMBL" id="KAK1288361.1"/>
    </source>
</evidence>
<keyword evidence="1" id="KW-1133">Transmembrane helix</keyword>
<gene>
    <name evidence="2" type="ORF">QJS10_CPB19g02016</name>
</gene>